<dbReference type="eggNOG" id="ENOG5033X3G">
    <property type="taxonomic scope" value="Bacteria"/>
</dbReference>
<reference evidence="1 4" key="1">
    <citation type="submission" date="2014-05" db="EMBL/GenBank/DDBJ databases">
        <title>Novel Listeriaceae from food processing environments.</title>
        <authorList>
            <person name="den Bakker H.C."/>
        </authorList>
    </citation>
    <scope>NUCLEOTIDE SEQUENCE [LARGE SCALE GENOMIC DNA]</scope>
    <source>
        <strain evidence="1 4">FSL A5-0281</strain>
    </source>
</reference>
<dbReference type="EMBL" id="JNFA01000024">
    <property type="protein sequence ID" value="KGL40487.1"/>
    <property type="molecule type" value="Genomic_DNA"/>
</dbReference>
<dbReference type="RefSeq" id="WP_036086733.1">
    <property type="nucleotide sequence ID" value="NZ_JAARPL010000003.1"/>
</dbReference>
<dbReference type="Proteomes" id="UP000591929">
    <property type="component" value="Unassembled WGS sequence"/>
</dbReference>
<evidence type="ECO:0000313" key="5">
    <source>
        <dbReference type="Proteomes" id="UP000548082"/>
    </source>
</evidence>
<dbReference type="Proteomes" id="UP000029844">
    <property type="component" value="Unassembled WGS sequence"/>
</dbReference>
<evidence type="ECO:0000313" key="1">
    <source>
        <dbReference type="EMBL" id="KGL40487.1"/>
    </source>
</evidence>
<comment type="caution">
    <text evidence="1">The sequence shown here is derived from an EMBL/GenBank/DDBJ whole genome shotgun (WGS) entry which is preliminary data.</text>
</comment>
<name>A0A099W6B0_9LIST</name>
<dbReference type="EMBL" id="JAARVD010000001">
    <property type="protein sequence ID" value="MBC1795449.1"/>
    <property type="molecule type" value="Genomic_DNA"/>
</dbReference>
<dbReference type="AlphaFoldDB" id="A0A099W6B0"/>
<proteinExistence type="predicted"/>
<keyword evidence="4" id="KW-1185">Reference proteome</keyword>
<dbReference type="OrthoDB" id="2362428at2"/>
<evidence type="ECO:0000313" key="6">
    <source>
        <dbReference type="Proteomes" id="UP000591929"/>
    </source>
</evidence>
<evidence type="ECO:0000313" key="3">
    <source>
        <dbReference type="EMBL" id="MBC1795449.1"/>
    </source>
</evidence>
<protein>
    <submittedName>
        <fullName evidence="1">Uncharacterized protein</fullName>
    </submittedName>
</protein>
<dbReference type="EMBL" id="JAARPL010000003">
    <property type="protein sequence ID" value="MBC1371773.1"/>
    <property type="molecule type" value="Genomic_DNA"/>
</dbReference>
<organism evidence="1 4">
    <name type="scientific">Listeria booriae</name>
    <dbReference type="NCBI Taxonomy" id="1552123"/>
    <lineage>
        <taxon>Bacteria</taxon>
        <taxon>Bacillati</taxon>
        <taxon>Bacillota</taxon>
        <taxon>Bacilli</taxon>
        <taxon>Bacillales</taxon>
        <taxon>Listeriaceae</taxon>
        <taxon>Listeria</taxon>
    </lineage>
</organism>
<dbReference type="STRING" id="1552123.EP57_11395"/>
<gene>
    <name evidence="1" type="ORF">EP57_11395</name>
    <name evidence="2" type="ORF">HB847_05270</name>
    <name evidence="3" type="ORF">HCA55_01875</name>
</gene>
<evidence type="ECO:0000313" key="2">
    <source>
        <dbReference type="EMBL" id="MBC1371773.1"/>
    </source>
</evidence>
<accession>A0A099W6B0</accession>
<dbReference type="Proteomes" id="UP000548082">
    <property type="component" value="Unassembled WGS sequence"/>
</dbReference>
<dbReference type="GeneID" id="58717966"/>
<sequence>MKFEFKTDRFSLLVKPDLSVHLQNIHGVTDKVELVVQTKACSYSIDIQDTERLQRLLPILQLEIQDILATYHLQLVTNNFRLQGSTCYFDFTTREVSM</sequence>
<reference evidence="5 6" key="2">
    <citation type="submission" date="2020-03" db="EMBL/GenBank/DDBJ databases">
        <title>Soil Listeria distribution.</title>
        <authorList>
            <person name="Liao J."/>
            <person name="Wiedmann M."/>
        </authorList>
    </citation>
    <scope>NUCLEOTIDE SEQUENCE [LARGE SCALE GENOMIC DNA]</scope>
    <source>
        <strain evidence="3 5">FSL L7-0990</strain>
        <strain evidence="2 6">FSL L7-1681</strain>
    </source>
</reference>
<evidence type="ECO:0000313" key="4">
    <source>
        <dbReference type="Proteomes" id="UP000029844"/>
    </source>
</evidence>